<accession>A0A1X0P794</accession>
<dbReference type="AlphaFoldDB" id="A0A1X0P794"/>
<evidence type="ECO:0000256" key="1">
    <source>
        <dbReference type="SAM" id="MobiDB-lite"/>
    </source>
</evidence>
<feature type="region of interest" description="Disordered" evidence="1">
    <location>
        <begin position="718"/>
        <end position="739"/>
    </location>
</feature>
<feature type="region of interest" description="Disordered" evidence="1">
    <location>
        <begin position="234"/>
        <end position="264"/>
    </location>
</feature>
<protein>
    <submittedName>
        <fullName evidence="2">Uncharacterized protein</fullName>
    </submittedName>
</protein>
<dbReference type="GeneID" id="39981250"/>
<dbReference type="EMBL" id="NBCO01000002">
    <property type="protein sequence ID" value="ORC92826.1"/>
    <property type="molecule type" value="Genomic_DNA"/>
</dbReference>
<dbReference type="Proteomes" id="UP000192257">
    <property type="component" value="Unassembled WGS sequence"/>
</dbReference>
<comment type="caution">
    <text evidence="2">The sequence shown here is derived from an EMBL/GenBank/DDBJ whole genome shotgun (WGS) entry which is preliminary data.</text>
</comment>
<gene>
    <name evidence="2" type="ORF">TM35_000021520</name>
</gene>
<organism evidence="2 3">
    <name type="scientific">Trypanosoma theileri</name>
    <dbReference type="NCBI Taxonomy" id="67003"/>
    <lineage>
        <taxon>Eukaryota</taxon>
        <taxon>Discoba</taxon>
        <taxon>Euglenozoa</taxon>
        <taxon>Kinetoplastea</taxon>
        <taxon>Metakinetoplastina</taxon>
        <taxon>Trypanosomatida</taxon>
        <taxon>Trypanosomatidae</taxon>
        <taxon>Trypanosoma</taxon>
    </lineage>
</organism>
<dbReference type="VEuPathDB" id="TriTrypDB:TM35_000021520"/>
<dbReference type="OrthoDB" id="247693at2759"/>
<feature type="compositionally biased region" description="Polar residues" evidence="1">
    <location>
        <begin position="240"/>
        <end position="253"/>
    </location>
</feature>
<keyword evidence="3" id="KW-1185">Reference proteome</keyword>
<feature type="region of interest" description="Disordered" evidence="1">
    <location>
        <begin position="350"/>
        <end position="391"/>
    </location>
</feature>
<proteinExistence type="predicted"/>
<evidence type="ECO:0000313" key="2">
    <source>
        <dbReference type="EMBL" id="ORC92826.1"/>
    </source>
</evidence>
<dbReference type="RefSeq" id="XP_028886892.1">
    <property type="nucleotide sequence ID" value="XM_029021470.1"/>
</dbReference>
<feature type="region of interest" description="Disordered" evidence="1">
    <location>
        <begin position="292"/>
        <end position="330"/>
    </location>
</feature>
<evidence type="ECO:0000313" key="3">
    <source>
        <dbReference type="Proteomes" id="UP000192257"/>
    </source>
</evidence>
<name>A0A1X0P794_9TRYP</name>
<feature type="compositionally biased region" description="Low complexity" evidence="1">
    <location>
        <begin position="354"/>
        <end position="370"/>
    </location>
</feature>
<reference evidence="2 3" key="1">
    <citation type="submission" date="2017-03" db="EMBL/GenBank/DDBJ databases">
        <title>An alternative strategy for trypanosome survival in the mammalian bloodstream revealed through genome and transcriptome analysis of the ubiquitous bovine parasite Trypanosoma (Megatrypanum) theileri.</title>
        <authorList>
            <person name="Kelly S."/>
            <person name="Ivens A."/>
            <person name="Mott A."/>
            <person name="O'Neill E."/>
            <person name="Emms D."/>
            <person name="Macleod O."/>
            <person name="Voorheis P."/>
            <person name="Matthews J."/>
            <person name="Matthews K."/>
            <person name="Carrington M."/>
        </authorList>
    </citation>
    <scope>NUCLEOTIDE SEQUENCE [LARGE SCALE GENOMIC DNA]</scope>
    <source>
        <strain evidence="2">Edinburgh</strain>
    </source>
</reference>
<sequence length="739" mass="82020">MALTETAVDDPKTLRRIMAAAQPSQSHVGRMMDASRAHAHMITGSPLKTYSAARKERDRMLLLQREQQAAWDVAAQRKLLLPELRTLAPSFTKTADEGHRDLGGTKIGGAGYNTIVGMIPTIETIKQIADDDELISSFRPYRIDALRAARLAEAAKESAPHPDDTRQLEPTLCALAANRLIDVAAIPDDVARDHWTAASVFAATNIMDETMVTTQPSTQPAETICPLSARSLHLDDGTSEKQSPPTGTSSFLTTERFKTPRKLPGVRQPDIGFYHVRYTQVEPRVVGGYMEARESAAPQKSRASSTENEKSVERDTDSQKTPPHGATMVMEGTKDNNFMATTFKSLSATRGAVPIPDTAAPTPAPESSTPRKTTPGVQGSSMFLSKTPRSLPSTCSAAKDLDYFPYADVRSTVKRTPCPVKFDVTLNERRHECMSSNATVGMYNLAGDISQHPHRVVCMDRESSRAAHWLNKPPPYQQSPEFVSVDDALNLVRPRTRVVWMAPQVSLDEQQRQQQQSIQKAPNTTVSIECDPNFPRRLFDHCEAKKIPRFATMMGRPITTLQRVPEAPMEVELKHVEKSIPAVSIHPTAPGHAPLHNPHPTEIGEIPNLKWVKPRRDRTTDFGNPYSTLPPPTLPRAHDLSYDTSKRALVEPRLTGNPMMETQVSREKRAKIFATSGCGAPVVYDVNQQQPSKLVPVFEKQITKETQFCGHRLQSERWQRKNPRAPGPGHYDVSYRLVE</sequence>
<feature type="compositionally biased region" description="Basic and acidic residues" evidence="1">
    <location>
        <begin position="307"/>
        <end position="318"/>
    </location>
</feature>
<feature type="compositionally biased region" description="Polar residues" evidence="1">
    <location>
        <begin position="371"/>
        <end position="391"/>
    </location>
</feature>